<feature type="domain" description="Endonuclease/exonuclease/phosphatase" evidence="1">
    <location>
        <begin position="15"/>
        <end position="143"/>
    </location>
</feature>
<comment type="caution">
    <text evidence="2">The sequence shown here is derived from an EMBL/GenBank/DDBJ whole genome shotgun (WGS) entry which is preliminary data.</text>
</comment>
<evidence type="ECO:0000313" key="3">
    <source>
        <dbReference type="Proteomes" id="UP000601435"/>
    </source>
</evidence>
<feature type="non-terminal residue" evidence="2">
    <location>
        <position position="1178"/>
    </location>
</feature>
<evidence type="ECO:0000259" key="1">
    <source>
        <dbReference type="Pfam" id="PF03372"/>
    </source>
</evidence>
<dbReference type="AlphaFoldDB" id="A0A812X7P2"/>
<accession>A0A812X7P2</accession>
<protein>
    <recommendedName>
        <fullName evidence="1">Endonuclease/exonuclease/phosphatase domain-containing protein</fullName>
    </recommendedName>
</protein>
<name>A0A812X7P2_9DINO</name>
<reference evidence="2" key="1">
    <citation type="submission" date="2021-02" db="EMBL/GenBank/DDBJ databases">
        <authorList>
            <person name="Dougan E. K."/>
            <person name="Rhodes N."/>
            <person name="Thang M."/>
            <person name="Chan C."/>
        </authorList>
    </citation>
    <scope>NUCLEOTIDE SEQUENCE</scope>
</reference>
<dbReference type="OrthoDB" id="436416at2759"/>
<evidence type="ECO:0000313" key="2">
    <source>
        <dbReference type="EMBL" id="CAE7719426.1"/>
    </source>
</evidence>
<dbReference type="SUPFAM" id="SSF56219">
    <property type="entry name" value="DNase I-like"/>
    <property type="match status" value="1"/>
</dbReference>
<dbReference type="GO" id="GO:0003824">
    <property type="term" value="F:catalytic activity"/>
    <property type="evidence" value="ECO:0007669"/>
    <property type="project" value="InterPro"/>
</dbReference>
<dbReference type="InterPro" id="IPR005135">
    <property type="entry name" value="Endo/exonuclease/phosphatase"/>
</dbReference>
<keyword evidence="3" id="KW-1185">Reference proteome</keyword>
<proteinExistence type="predicted"/>
<dbReference type="InterPro" id="IPR036691">
    <property type="entry name" value="Endo/exonu/phosph_ase_sf"/>
</dbReference>
<dbReference type="Gene3D" id="3.60.10.10">
    <property type="entry name" value="Endonuclease/exonuclease/phosphatase"/>
    <property type="match status" value="1"/>
</dbReference>
<dbReference type="EMBL" id="CAJNJA010036349">
    <property type="protein sequence ID" value="CAE7719426.1"/>
    <property type="molecule type" value="Genomic_DNA"/>
</dbReference>
<organism evidence="2 3">
    <name type="scientific">Symbiodinium necroappetens</name>
    <dbReference type="NCBI Taxonomy" id="1628268"/>
    <lineage>
        <taxon>Eukaryota</taxon>
        <taxon>Sar</taxon>
        <taxon>Alveolata</taxon>
        <taxon>Dinophyceae</taxon>
        <taxon>Suessiales</taxon>
        <taxon>Symbiodiniaceae</taxon>
        <taxon>Symbiodinium</taxon>
    </lineage>
</organism>
<dbReference type="Pfam" id="PF03372">
    <property type="entry name" value="Exo_endo_phos"/>
    <property type="match status" value="1"/>
</dbReference>
<feature type="non-terminal residue" evidence="2">
    <location>
        <position position="1"/>
    </location>
</feature>
<gene>
    <name evidence="2" type="ORF">SNEC2469_LOCUS20739</name>
</gene>
<dbReference type="Proteomes" id="UP000601435">
    <property type="component" value="Unassembled WGS sequence"/>
</dbReference>
<sequence>AAGFRMWMENSCQTGQGGSSGGVAVLAKRHLNFRFLDSFQLQGKGFVLAVARFAGSDIVFGSLYLETGQDISTPTNAAILAKLAATLQALAVPWLVAGDFNCDLDTIRQTRIAETTSGAFIGAGEATCSTGGQIDYVWVHRRLQGLTAVSVAWAVPWRPHAALRVQLQWGVGQLPMLQVLKKPAVRAKREASFSWSPAPFVRVMSHVQINRPTRWLADFSHSVECSLLEHGDGGRGWNLAWVRKPLAPQQPEGTQWKGNLAGFWNRLGVWLASYPGTVPPGVQAKIKEHLVKVADNWHDDSLGMTAGEFADRMCLSFPDASRPQVLVDVVKTQLRSAVQKDTQERNQRYQVPWRPHAALHVQLQWGVGQLPMLQVLKKPAVRAKREASFSWSPAPFVRVMSHVQINRPTRWLADFSHSVECSLLEHGDGGRGWNLAWVRKPLAPQQPEGTQWKGNLAGFWNRLGVWLVSYPGTVPPGVQAKIKEHLVKVADNWHDDSSGMTAGEFADRMCQSFPDASRPQVLVDVVKTQLRSAVQKDTQERNQRYQAWLSQATSGHMRALWRALKTHEAKTQRPYQDLGSEVRIHARRAGWWEIWCAADTGRDAGQLRTLSTQVRMAAQAQSQQLRPINLQRAHHKFRTIARKACGPDEWTADMLRALDQEVCKHTRKHGVTALVDLSSFYELVPHAVLLREGSLQPVGLYGHQATGVTPRRLKWIRLLYAEALGRMKIGSVIYVLEANAGRTRDPKEVIMAQHIQAHSRMMLQWPREAEDSLTKAWQSLQQSLSETRWPWQKVTGPLAAMVTYLKELGWEAQGPRHWSISVRTYDVASAEGLHAVVWHLKNAIQQQRWTAVAATPGAEDAVNGIDWQAANKAVKHLAPLEKTAVHTLWQAALKAGPGAFCQRCQTEASLQHVLYDCAMWVGQALPPPSILSMQAQGCHTSLWLRGLPAKRAFYEVDSSAEIKGVWPVPDVTDVRFATDATGPKDPRDGPVIWGVIAFRVLDGDQEGDLNTGRIQVVGSITGAVSHEQTVFRGEAAAVCETVQAHPGEDELDITLDCEGVLRRILRRNPGHSNRDLLDPVRAVAHRLRLTWINSHLGRKAFGAKFGHAEEWRRQANFAVDELVKKRALRIAGPTVQASVRLWDKRVQEVLQFLGQRVSFLLTADEADKAEVLFQPKAD</sequence>